<dbReference type="OrthoDB" id="8068875at2759"/>
<protein>
    <submittedName>
        <fullName evidence="1">Uncharacterized protein</fullName>
    </submittedName>
</protein>
<keyword evidence="2" id="KW-1185">Reference proteome</keyword>
<dbReference type="Proteomes" id="UP000631114">
    <property type="component" value="Unassembled WGS sequence"/>
</dbReference>
<proteinExistence type="predicted"/>
<dbReference type="AlphaFoldDB" id="A0A835HCQ5"/>
<accession>A0A835HCQ5</accession>
<sequence length="127" mass="14542">MDNKVPIYSRWIGCIPPVTLMKALLRAISLGTYAPGARLAYLIQMESLLPHCLCIILRKSKRFWWWGILTCSNRIDDLIHKDPSCFPCLRSLPICHPLSRRSEWVVLFALLKALHAYHAVLGCIVLE</sequence>
<name>A0A835HCQ5_9MAGN</name>
<evidence type="ECO:0000313" key="1">
    <source>
        <dbReference type="EMBL" id="KAF9597466.1"/>
    </source>
</evidence>
<organism evidence="1 2">
    <name type="scientific">Coptis chinensis</name>
    <dbReference type="NCBI Taxonomy" id="261450"/>
    <lineage>
        <taxon>Eukaryota</taxon>
        <taxon>Viridiplantae</taxon>
        <taxon>Streptophyta</taxon>
        <taxon>Embryophyta</taxon>
        <taxon>Tracheophyta</taxon>
        <taxon>Spermatophyta</taxon>
        <taxon>Magnoliopsida</taxon>
        <taxon>Ranunculales</taxon>
        <taxon>Ranunculaceae</taxon>
        <taxon>Coptidoideae</taxon>
        <taxon>Coptis</taxon>
    </lineage>
</organism>
<evidence type="ECO:0000313" key="2">
    <source>
        <dbReference type="Proteomes" id="UP000631114"/>
    </source>
</evidence>
<gene>
    <name evidence="1" type="ORF">IFM89_018912</name>
</gene>
<reference evidence="1 2" key="1">
    <citation type="submission" date="2020-10" db="EMBL/GenBank/DDBJ databases">
        <title>The Coptis chinensis genome and diversification of protoberbering-type alkaloids.</title>
        <authorList>
            <person name="Wang B."/>
            <person name="Shu S."/>
            <person name="Song C."/>
            <person name="Liu Y."/>
        </authorList>
    </citation>
    <scope>NUCLEOTIDE SEQUENCE [LARGE SCALE GENOMIC DNA]</scope>
    <source>
        <strain evidence="1">HL-2020</strain>
        <tissue evidence="1">Leaf</tissue>
    </source>
</reference>
<comment type="caution">
    <text evidence="1">The sequence shown here is derived from an EMBL/GenBank/DDBJ whole genome shotgun (WGS) entry which is preliminary data.</text>
</comment>
<dbReference type="EMBL" id="JADFTS010000007">
    <property type="protein sequence ID" value="KAF9597466.1"/>
    <property type="molecule type" value="Genomic_DNA"/>
</dbReference>